<proteinExistence type="predicted"/>
<evidence type="ECO:0000259" key="6">
    <source>
        <dbReference type="PROSITE" id="PS50089"/>
    </source>
</evidence>
<comment type="caution">
    <text evidence="7">The sequence shown here is derived from an EMBL/GenBank/DDBJ whole genome shotgun (WGS) entry which is preliminary data.</text>
</comment>
<accession>A0AA38IVT4</accession>
<name>A0AA38IVT4_9CUCU</name>
<evidence type="ECO:0000256" key="2">
    <source>
        <dbReference type="ARBA" id="ARBA00022723"/>
    </source>
</evidence>
<dbReference type="PROSITE" id="PS00518">
    <property type="entry name" value="ZF_RING_1"/>
    <property type="match status" value="1"/>
</dbReference>
<dbReference type="PANTHER" id="PTHR12109:SF3">
    <property type="entry name" value="RING FINGER PROTEIN 141"/>
    <property type="match status" value="1"/>
</dbReference>
<sequence>MGSQQSSQFQDYFSEIISDEPILTLLTEEIHTLTYEKFLTILGELNQLSKQRLDSEGKQLVFAVKKGTDSTVFWKATVQIACVKIDSSTQKVSTYRLLNLYEFLKVFKTLKCQSSAEEQSRSGVKQQITVSQVLNNISDHPTENTKECCICLERKHEVILPCMHSYCLPCIEEWNASHNTCPICREKLESTDDTWVISEVPEAEEISKEIKSNLMELAEEKQSPCLPS</sequence>
<protein>
    <recommendedName>
        <fullName evidence="1">RING finger protein 141</fullName>
    </recommendedName>
</protein>
<dbReference type="AlphaFoldDB" id="A0AA38IVT4"/>
<dbReference type="Gene3D" id="3.30.40.10">
    <property type="entry name" value="Zinc/RING finger domain, C3HC4 (zinc finger)"/>
    <property type="match status" value="1"/>
</dbReference>
<dbReference type="InterPro" id="IPR013083">
    <property type="entry name" value="Znf_RING/FYVE/PHD"/>
</dbReference>
<evidence type="ECO:0000256" key="3">
    <source>
        <dbReference type="ARBA" id="ARBA00022771"/>
    </source>
</evidence>
<evidence type="ECO:0000313" key="7">
    <source>
        <dbReference type="EMBL" id="KAJ3660029.1"/>
    </source>
</evidence>
<keyword evidence="4" id="KW-0862">Zinc</keyword>
<dbReference type="PROSITE" id="PS50089">
    <property type="entry name" value="ZF_RING_2"/>
    <property type="match status" value="1"/>
</dbReference>
<dbReference type="GO" id="GO:0051865">
    <property type="term" value="P:protein autoubiquitination"/>
    <property type="evidence" value="ECO:0007669"/>
    <property type="project" value="TreeGrafter"/>
</dbReference>
<dbReference type="PANTHER" id="PTHR12109">
    <property type="entry name" value="RING FINGER PROTEIN 141-RELATED"/>
    <property type="match status" value="1"/>
</dbReference>
<dbReference type="GO" id="GO:0004842">
    <property type="term" value="F:ubiquitin-protein transferase activity"/>
    <property type="evidence" value="ECO:0007669"/>
    <property type="project" value="TreeGrafter"/>
</dbReference>
<keyword evidence="3 5" id="KW-0863">Zinc-finger</keyword>
<dbReference type="Proteomes" id="UP001168821">
    <property type="component" value="Unassembled WGS sequence"/>
</dbReference>
<evidence type="ECO:0000256" key="1">
    <source>
        <dbReference type="ARBA" id="ARBA00022017"/>
    </source>
</evidence>
<dbReference type="InterPro" id="IPR001841">
    <property type="entry name" value="Znf_RING"/>
</dbReference>
<evidence type="ECO:0000313" key="8">
    <source>
        <dbReference type="Proteomes" id="UP001168821"/>
    </source>
</evidence>
<evidence type="ECO:0000256" key="5">
    <source>
        <dbReference type="PROSITE-ProRule" id="PRU00175"/>
    </source>
</evidence>
<evidence type="ECO:0000256" key="4">
    <source>
        <dbReference type="ARBA" id="ARBA00022833"/>
    </source>
</evidence>
<dbReference type="SMART" id="SM00184">
    <property type="entry name" value="RING"/>
    <property type="match status" value="1"/>
</dbReference>
<dbReference type="Pfam" id="PF13920">
    <property type="entry name" value="zf-C3HC4_3"/>
    <property type="match status" value="1"/>
</dbReference>
<reference evidence="7" key="1">
    <citation type="journal article" date="2023" name="G3 (Bethesda)">
        <title>Whole genome assemblies of Zophobas morio and Tenebrio molitor.</title>
        <authorList>
            <person name="Kaur S."/>
            <person name="Stinson S.A."/>
            <person name="diCenzo G.C."/>
        </authorList>
    </citation>
    <scope>NUCLEOTIDE SEQUENCE</scope>
    <source>
        <strain evidence="7">QUZm001</strain>
    </source>
</reference>
<dbReference type="SUPFAM" id="SSF57850">
    <property type="entry name" value="RING/U-box"/>
    <property type="match status" value="1"/>
</dbReference>
<keyword evidence="8" id="KW-1185">Reference proteome</keyword>
<dbReference type="EMBL" id="JALNTZ010000003">
    <property type="protein sequence ID" value="KAJ3660029.1"/>
    <property type="molecule type" value="Genomic_DNA"/>
</dbReference>
<keyword evidence="2" id="KW-0479">Metal-binding</keyword>
<feature type="domain" description="RING-type" evidence="6">
    <location>
        <begin position="148"/>
        <end position="185"/>
    </location>
</feature>
<gene>
    <name evidence="7" type="ORF">Zmor_011685</name>
</gene>
<dbReference type="InterPro" id="IPR047126">
    <property type="entry name" value="RNF141-like"/>
</dbReference>
<organism evidence="7 8">
    <name type="scientific">Zophobas morio</name>
    <dbReference type="NCBI Taxonomy" id="2755281"/>
    <lineage>
        <taxon>Eukaryota</taxon>
        <taxon>Metazoa</taxon>
        <taxon>Ecdysozoa</taxon>
        <taxon>Arthropoda</taxon>
        <taxon>Hexapoda</taxon>
        <taxon>Insecta</taxon>
        <taxon>Pterygota</taxon>
        <taxon>Neoptera</taxon>
        <taxon>Endopterygota</taxon>
        <taxon>Coleoptera</taxon>
        <taxon>Polyphaga</taxon>
        <taxon>Cucujiformia</taxon>
        <taxon>Tenebrionidae</taxon>
        <taxon>Zophobas</taxon>
    </lineage>
</organism>
<dbReference type="InterPro" id="IPR017907">
    <property type="entry name" value="Znf_RING_CS"/>
</dbReference>
<dbReference type="InterPro" id="IPR043400">
    <property type="entry name" value="RING-HC_RNF141"/>
</dbReference>
<dbReference type="CDD" id="cd16545">
    <property type="entry name" value="RING-HC_RNF141"/>
    <property type="match status" value="1"/>
</dbReference>
<dbReference type="GO" id="GO:0008270">
    <property type="term" value="F:zinc ion binding"/>
    <property type="evidence" value="ECO:0007669"/>
    <property type="project" value="UniProtKB-KW"/>
</dbReference>